<dbReference type="NCBIfam" id="TIGR01552">
    <property type="entry name" value="phd_fam"/>
    <property type="match status" value="1"/>
</dbReference>
<dbReference type="STRING" id="1797259.A2989_05105"/>
<dbReference type="Gene3D" id="3.40.1620.10">
    <property type="entry name" value="YefM-like domain"/>
    <property type="match status" value="1"/>
</dbReference>
<protein>
    <recommendedName>
        <fullName evidence="2">Antitoxin</fullName>
    </recommendedName>
</protein>
<evidence type="ECO:0000256" key="1">
    <source>
        <dbReference type="ARBA" id="ARBA00009981"/>
    </source>
</evidence>
<proteinExistence type="inferred from homology"/>
<name>A0A1F4ZDI7_9BACT</name>
<dbReference type="PANTHER" id="PTHR33713:SF6">
    <property type="entry name" value="ANTITOXIN YEFM"/>
    <property type="match status" value="1"/>
</dbReference>
<dbReference type="Pfam" id="PF02604">
    <property type="entry name" value="PhdYeFM_antitox"/>
    <property type="match status" value="1"/>
</dbReference>
<comment type="caution">
    <text evidence="3">The sequence shown here is derived from an EMBL/GenBank/DDBJ whole genome shotgun (WGS) entry which is preliminary data.</text>
</comment>
<comment type="function">
    <text evidence="2">Antitoxin component of a type II toxin-antitoxin (TA) system.</text>
</comment>
<comment type="similarity">
    <text evidence="1 2">Belongs to the phD/YefM antitoxin family.</text>
</comment>
<gene>
    <name evidence="3" type="ORF">A2989_05105</name>
</gene>
<sequence>MTQLSTTLTASNARSNFYQILANAVDNLNRFTIKIRGKGDAIIMSKEELESWEETLDILSNKKLANSLRKALRSKKTYTQEEVYKKLGW</sequence>
<accession>A0A1F4ZDI7</accession>
<dbReference type="EMBL" id="MEXN01000001">
    <property type="protein sequence ID" value="OGD04381.1"/>
    <property type="molecule type" value="Genomic_DNA"/>
</dbReference>
<dbReference type="PANTHER" id="PTHR33713">
    <property type="entry name" value="ANTITOXIN YAFN-RELATED"/>
    <property type="match status" value="1"/>
</dbReference>
<evidence type="ECO:0000313" key="3">
    <source>
        <dbReference type="EMBL" id="OGD04381.1"/>
    </source>
</evidence>
<dbReference type="InterPro" id="IPR036165">
    <property type="entry name" value="YefM-like_sf"/>
</dbReference>
<evidence type="ECO:0000313" key="4">
    <source>
        <dbReference type="Proteomes" id="UP000177080"/>
    </source>
</evidence>
<dbReference type="InterPro" id="IPR006442">
    <property type="entry name" value="Antitoxin_Phd/YefM"/>
</dbReference>
<reference evidence="3 4" key="1">
    <citation type="journal article" date="2016" name="Nat. Commun.">
        <title>Thousands of microbial genomes shed light on interconnected biogeochemical processes in an aquifer system.</title>
        <authorList>
            <person name="Anantharaman K."/>
            <person name="Brown C.T."/>
            <person name="Hug L.A."/>
            <person name="Sharon I."/>
            <person name="Castelle C.J."/>
            <person name="Probst A.J."/>
            <person name="Thomas B.C."/>
            <person name="Singh A."/>
            <person name="Wilkins M.J."/>
            <person name="Karaoz U."/>
            <person name="Brodie E.L."/>
            <person name="Williams K.H."/>
            <person name="Hubbard S.S."/>
            <person name="Banfield J.F."/>
        </authorList>
    </citation>
    <scope>NUCLEOTIDE SEQUENCE [LARGE SCALE GENOMIC DNA]</scope>
</reference>
<dbReference type="SUPFAM" id="SSF143120">
    <property type="entry name" value="YefM-like"/>
    <property type="match status" value="1"/>
</dbReference>
<evidence type="ECO:0000256" key="2">
    <source>
        <dbReference type="RuleBase" id="RU362080"/>
    </source>
</evidence>
<organism evidence="3 4">
    <name type="scientific">Candidatus Amesbacteria bacterium RIFCSPLOWO2_01_FULL_48_25</name>
    <dbReference type="NCBI Taxonomy" id="1797259"/>
    <lineage>
        <taxon>Bacteria</taxon>
        <taxon>Candidatus Amesiibacteriota</taxon>
    </lineage>
</organism>
<dbReference type="AlphaFoldDB" id="A0A1F4ZDI7"/>
<dbReference type="InterPro" id="IPR051405">
    <property type="entry name" value="phD/YefM_antitoxin"/>
</dbReference>
<dbReference type="Proteomes" id="UP000177080">
    <property type="component" value="Unassembled WGS sequence"/>
</dbReference>